<reference evidence="2" key="1">
    <citation type="submission" date="2014-05" db="EMBL/GenBank/DDBJ databases">
        <authorList>
            <person name="Chronopoulou M."/>
        </authorList>
    </citation>
    <scope>NUCLEOTIDE SEQUENCE</scope>
    <source>
        <tissue evidence="2">Whole organism</tissue>
    </source>
</reference>
<evidence type="ECO:0000313" key="2">
    <source>
        <dbReference type="EMBL" id="CDW44577.1"/>
    </source>
</evidence>
<name>A0A0K2V367_LEPSM</name>
<organism evidence="2">
    <name type="scientific">Lepeophtheirus salmonis</name>
    <name type="common">Salmon louse</name>
    <name type="synonym">Caligus salmonis</name>
    <dbReference type="NCBI Taxonomy" id="72036"/>
    <lineage>
        <taxon>Eukaryota</taxon>
        <taxon>Metazoa</taxon>
        <taxon>Ecdysozoa</taxon>
        <taxon>Arthropoda</taxon>
        <taxon>Crustacea</taxon>
        <taxon>Multicrustacea</taxon>
        <taxon>Hexanauplia</taxon>
        <taxon>Copepoda</taxon>
        <taxon>Siphonostomatoida</taxon>
        <taxon>Caligidae</taxon>
        <taxon>Lepeophtheirus</taxon>
    </lineage>
</organism>
<accession>A0A0K2V367</accession>
<dbReference type="EMBL" id="HACA01027214">
    <property type="protein sequence ID" value="CDW44575.1"/>
    <property type="molecule type" value="Transcribed_RNA"/>
</dbReference>
<dbReference type="PANTHER" id="PTHR23080">
    <property type="entry name" value="THAP DOMAIN PROTEIN"/>
    <property type="match status" value="1"/>
</dbReference>
<protein>
    <submittedName>
        <fullName evidence="1">Putative LOC100636811 [Amphimedon queenslandica]</fullName>
    </submittedName>
</protein>
<dbReference type="EMBL" id="HACA01027216">
    <property type="protein sequence ID" value="CDW44577.1"/>
    <property type="molecule type" value="Transcribed_RNA"/>
</dbReference>
<dbReference type="OrthoDB" id="7331812at2759"/>
<sequence length="87" mass="10312">MFKMHSTSVRKVFKTCLNFIYYQFKQVDIVLLNDLIGLYMPDNFKSKFPNTRMILDATVVKINKPRNIAVHRAMWSSYKNSNTVKVY</sequence>
<proteinExistence type="predicted"/>
<dbReference type="AlphaFoldDB" id="A0A0K2V367"/>
<evidence type="ECO:0000313" key="1">
    <source>
        <dbReference type="EMBL" id="CDW44575.1"/>
    </source>
</evidence>